<dbReference type="InterPro" id="IPR036249">
    <property type="entry name" value="Thioredoxin-like_sf"/>
</dbReference>
<dbReference type="AlphaFoldDB" id="A0A6H0XTG8"/>
<organism evidence="1 2">
    <name type="scientific">Peltaster fructicola</name>
    <dbReference type="NCBI Taxonomy" id="286661"/>
    <lineage>
        <taxon>Eukaryota</taxon>
        <taxon>Fungi</taxon>
        <taxon>Dikarya</taxon>
        <taxon>Ascomycota</taxon>
        <taxon>Pezizomycotina</taxon>
        <taxon>Dothideomycetes</taxon>
        <taxon>Dothideomycetes incertae sedis</taxon>
        <taxon>Peltaster</taxon>
    </lineage>
</organism>
<dbReference type="OrthoDB" id="3548723at2759"/>
<evidence type="ECO:0000313" key="1">
    <source>
        <dbReference type="EMBL" id="QIW97965.1"/>
    </source>
</evidence>
<dbReference type="SUPFAM" id="SSF52833">
    <property type="entry name" value="Thioredoxin-like"/>
    <property type="match status" value="1"/>
</dbReference>
<keyword evidence="2" id="KW-1185">Reference proteome</keyword>
<sequence>MPVRQILDKADHDQAVEQAKKTPTIIYVSNDVMPTCKAFAGCYEEAAASTNPEGVAFYQMELSSKTSPLFKFTANQLPILVFICGDSWCRTAMAANKKDLSEGLTVHKLLAKTSHSDTD</sequence>
<dbReference type="Proteomes" id="UP000503462">
    <property type="component" value="Chromosome 2"/>
</dbReference>
<evidence type="ECO:0008006" key="3">
    <source>
        <dbReference type="Google" id="ProtNLM"/>
    </source>
</evidence>
<dbReference type="Gene3D" id="3.40.30.10">
    <property type="entry name" value="Glutaredoxin"/>
    <property type="match status" value="1"/>
</dbReference>
<reference evidence="1 2" key="1">
    <citation type="journal article" date="2016" name="Sci. Rep.">
        <title>Peltaster fructicola genome reveals evolution from an invasive phytopathogen to an ectophytic parasite.</title>
        <authorList>
            <person name="Xu C."/>
            <person name="Chen H."/>
            <person name="Gleason M.L."/>
            <person name="Xu J.R."/>
            <person name="Liu H."/>
            <person name="Zhang R."/>
            <person name="Sun G."/>
        </authorList>
    </citation>
    <scope>NUCLEOTIDE SEQUENCE [LARGE SCALE GENOMIC DNA]</scope>
    <source>
        <strain evidence="1 2">LNHT1506</strain>
    </source>
</reference>
<protein>
    <recommendedName>
        <fullName evidence="3">Thioredoxin domain-containing protein</fullName>
    </recommendedName>
</protein>
<name>A0A6H0XTG8_9PEZI</name>
<proteinExistence type="predicted"/>
<accession>A0A6H0XTG8</accession>
<gene>
    <name evidence="1" type="ORF">AMS68_003483</name>
</gene>
<evidence type="ECO:0000313" key="2">
    <source>
        <dbReference type="Proteomes" id="UP000503462"/>
    </source>
</evidence>
<dbReference type="EMBL" id="CP051140">
    <property type="protein sequence ID" value="QIW97965.1"/>
    <property type="molecule type" value="Genomic_DNA"/>
</dbReference>